<dbReference type="SUPFAM" id="SSF50370">
    <property type="entry name" value="Ricin B-like lectins"/>
    <property type="match status" value="1"/>
</dbReference>
<keyword evidence="2" id="KW-1185">Reference proteome</keyword>
<reference evidence="1 2" key="1">
    <citation type="submission" date="2019-02" db="EMBL/GenBank/DDBJ databases">
        <title>Genome sequencing of the rare red list fungi Antrodiella citrinella (Flaviporus citrinellus).</title>
        <authorList>
            <person name="Buettner E."/>
            <person name="Kellner H."/>
        </authorList>
    </citation>
    <scope>NUCLEOTIDE SEQUENCE [LARGE SCALE GENOMIC DNA]</scope>
    <source>
        <strain evidence="1 2">DSM 108506</strain>
    </source>
</reference>
<comment type="caution">
    <text evidence="1">The sequence shown here is derived from an EMBL/GenBank/DDBJ whole genome shotgun (WGS) entry which is preliminary data.</text>
</comment>
<accession>A0A4S4N4C4</accession>
<sequence>MSGPTDGHKYRLINIANGTALGLGEDHHCAVARERDDDDNSQIWTFQIDNEGRWKIQNSNSHYLTLHEDVDPEHPKSSWIATSKNPMPSGWNVEADRDPKDAFRIYYGDSSWLVQQPIKTPAEWTSTGADYITMFDIDSHAYENTALDEKTLPYKTNLVFCAQEVFEFQIFVSSSGEVVLDNE</sequence>
<dbReference type="Proteomes" id="UP000308730">
    <property type="component" value="Unassembled WGS sequence"/>
</dbReference>
<evidence type="ECO:0000313" key="2">
    <source>
        <dbReference type="Proteomes" id="UP000308730"/>
    </source>
</evidence>
<proteinExistence type="predicted"/>
<evidence type="ECO:0000313" key="1">
    <source>
        <dbReference type="EMBL" id="THH32738.1"/>
    </source>
</evidence>
<dbReference type="InterPro" id="IPR035992">
    <property type="entry name" value="Ricin_B-like_lectins"/>
</dbReference>
<gene>
    <name evidence="1" type="ORF">EUX98_g1446</name>
</gene>
<dbReference type="EMBL" id="SGPM01000016">
    <property type="protein sequence ID" value="THH32738.1"/>
    <property type="molecule type" value="Genomic_DNA"/>
</dbReference>
<dbReference type="Gene3D" id="2.80.10.50">
    <property type="match status" value="1"/>
</dbReference>
<organism evidence="1 2">
    <name type="scientific">Antrodiella citrinella</name>
    <dbReference type="NCBI Taxonomy" id="2447956"/>
    <lineage>
        <taxon>Eukaryota</taxon>
        <taxon>Fungi</taxon>
        <taxon>Dikarya</taxon>
        <taxon>Basidiomycota</taxon>
        <taxon>Agaricomycotina</taxon>
        <taxon>Agaricomycetes</taxon>
        <taxon>Polyporales</taxon>
        <taxon>Steccherinaceae</taxon>
        <taxon>Antrodiella</taxon>
    </lineage>
</organism>
<evidence type="ECO:0008006" key="3">
    <source>
        <dbReference type="Google" id="ProtNLM"/>
    </source>
</evidence>
<protein>
    <recommendedName>
        <fullName evidence="3">Ricin B lectin domain-containing protein</fullName>
    </recommendedName>
</protein>
<dbReference type="AlphaFoldDB" id="A0A4S4N4C4"/>
<name>A0A4S4N4C4_9APHY</name>
<dbReference type="OrthoDB" id="10467389at2759"/>